<proteinExistence type="predicted"/>
<evidence type="ECO:0000313" key="3">
    <source>
        <dbReference type="WBParaSite" id="PgR021_g083_t01"/>
    </source>
</evidence>
<organism evidence="2 3">
    <name type="scientific">Parascaris univalens</name>
    <name type="common">Nematode worm</name>
    <dbReference type="NCBI Taxonomy" id="6257"/>
    <lineage>
        <taxon>Eukaryota</taxon>
        <taxon>Metazoa</taxon>
        <taxon>Ecdysozoa</taxon>
        <taxon>Nematoda</taxon>
        <taxon>Chromadorea</taxon>
        <taxon>Rhabditida</taxon>
        <taxon>Spirurina</taxon>
        <taxon>Ascaridomorpha</taxon>
        <taxon>Ascaridoidea</taxon>
        <taxon>Ascarididae</taxon>
        <taxon>Parascaris</taxon>
    </lineage>
</organism>
<name>A0A915AZR9_PARUN</name>
<dbReference type="WBParaSite" id="PgR021_g083_t01">
    <property type="protein sequence ID" value="PgR021_g083_t01"/>
    <property type="gene ID" value="PgR021_g083"/>
</dbReference>
<reference evidence="3" key="1">
    <citation type="submission" date="2022-11" db="UniProtKB">
        <authorList>
            <consortium name="WormBaseParasite"/>
        </authorList>
    </citation>
    <scope>IDENTIFICATION</scope>
</reference>
<feature type="chain" id="PRO_5037884942" evidence="1">
    <location>
        <begin position="21"/>
        <end position="174"/>
    </location>
</feature>
<keyword evidence="2" id="KW-1185">Reference proteome</keyword>
<evidence type="ECO:0000256" key="1">
    <source>
        <dbReference type="SAM" id="SignalP"/>
    </source>
</evidence>
<accession>A0A915AZR9</accession>
<dbReference type="Proteomes" id="UP000887569">
    <property type="component" value="Unplaced"/>
</dbReference>
<sequence length="174" mass="20374">PRRIHFSIFLCVSFFQLQVCCNVSSVKLWPLNVSGDRWTRGTLAYEKNFSDQREDIWSEMQVSVCDDKSEPTLGYAEPREGNRCVHYNGEMLTIPPETIEMNRWYLVCYAKNTGCSKCHLEVMCENEFTNECAQIWMLNSISAITNETMTMWIKIEVVCWLLSLLDDIFLRDQM</sequence>
<feature type="signal peptide" evidence="1">
    <location>
        <begin position="1"/>
        <end position="20"/>
    </location>
</feature>
<dbReference type="AlphaFoldDB" id="A0A915AZR9"/>
<protein>
    <submittedName>
        <fullName evidence="3">Uncharacterized protein</fullName>
    </submittedName>
</protein>
<evidence type="ECO:0000313" key="2">
    <source>
        <dbReference type="Proteomes" id="UP000887569"/>
    </source>
</evidence>
<keyword evidence="1" id="KW-0732">Signal</keyword>